<accession>A0A7S7NP63</accession>
<dbReference type="EMBL" id="CP063849">
    <property type="protein sequence ID" value="QOY87243.1"/>
    <property type="molecule type" value="Genomic_DNA"/>
</dbReference>
<dbReference type="Proteomes" id="UP000593892">
    <property type="component" value="Chromosome"/>
</dbReference>
<dbReference type="KEGG" id="pfer:IRI77_31470"/>
<reference evidence="2 3" key="1">
    <citation type="submission" date="2020-10" db="EMBL/GenBank/DDBJ databases">
        <title>Complete genome sequence of Paludibaculum fermentans P105T, a facultatively anaerobic acidobacterium capable of dissimilatory Fe(III) reduction.</title>
        <authorList>
            <person name="Dedysh S.N."/>
            <person name="Beletsky A.V."/>
            <person name="Kulichevskaya I.S."/>
            <person name="Mardanov A.V."/>
            <person name="Ravin N.V."/>
        </authorList>
    </citation>
    <scope>NUCLEOTIDE SEQUENCE [LARGE SCALE GENOMIC DNA]</scope>
    <source>
        <strain evidence="2 3">P105</strain>
    </source>
</reference>
<protein>
    <submittedName>
        <fullName evidence="2">Uncharacterized protein</fullName>
    </submittedName>
</protein>
<sequence length="132" mass="14247">MPLATHVRILAWFNIVLGGIGVLAAVFTFAGASFLHVFLANVVDEAAAIPVELIQVVSTIVITLILVMSLPCLVLGFGLYYVRPWARILGLVLAAINLLHFPLGTAVSLYSFWVLLKPETEAMFKQAAVVQA</sequence>
<gene>
    <name evidence="2" type="ORF">IRI77_31470</name>
</gene>
<keyword evidence="1" id="KW-1133">Transmembrane helix</keyword>
<proteinExistence type="predicted"/>
<feature type="transmembrane region" description="Helical" evidence="1">
    <location>
        <begin position="12"/>
        <end position="39"/>
    </location>
</feature>
<keyword evidence="1" id="KW-0472">Membrane</keyword>
<keyword evidence="1" id="KW-0812">Transmembrane</keyword>
<organism evidence="2 3">
    <name type="scientific">Paludibaculum fermentans</name>
    <dbReference type="NCBI Taxonomy" id="1473598"/>
    <lineage>
        <taxon>Bacteria</taxon>
        <taxon>Pseudomonadati</taxon>
        <taxon>Acidobacteriota</taxon>
        <taxon>Terriglobia</taxon>
        <taxon>Bryobacterales</taxon>
        <taxon>Bryobacteraceae</taxon>
        <taxon>Paludibaculum</taxon>
    </lineage>
</organism>
<dbReference type="RefSeq" id="WP_194448912.1">
    <property type="nucleotide sequence ID" value="NZ_CP063849.1"/>
</dbReference>
<evidence type="ECO:0000256" key="1">
    <source>
        <dbReference type="SAM" id="Phobius"/>
    </source>
</evidence>
<feature type="transmembrane region" description="Helical" evidence="1">
    <location>
        <begin position="59"/>
        <end position="82"/>
    </location>
</feature>
<dbReference type="AlphaFoldDB" id="A0A7S7NP63"/>
<keyword evidence="3" id="KW-1185">Reference proteome</keyword>
<evidence type="ECO:0000313" key="2">
    <source>
        <dbReference type="EMBL" id="QOY87243.1"/>
    </source>
</evidence>
<feature type="transmembrane region" description="Helical" evidence="1">
    <location>
        <begin position="89"/>
        <end position="113"/>
    </location>
</feature>
<name>A0A7S7NP63_PALFE</name>
<evidence type="ECO:0000313" key="3">
    <source>
        <dbReference type="Proteomes" id="UP000593892"/>
    </source>
</evidence>